<protein>
    <submittedName>
        <fullName evidence="2">Uncharacterized protein</fullName>
    </submittedName>
</protein>
<keyword evidence="1" id="KW-0812">Transmembrane</keyword>
<accession>A0A2V5HVE2</accession>
<keyword evidence="1" id="KW-0472">Membrane</keyword>
<gene>
    <name evidence="2" type="ORF">BP00DRAFT_259416</name>
</gene>
<name>A0A2V5HVE2_9EURO</name>
<proteinExistence type="predicted"/>
<organism evidence="2 3">
    <name type="scientific">Aspergillus indologenus CBS 114.80</name>
    <dbReference type="NCBI Taxonomy" id="1450541"/>
    <lineage>
        <taxon>Eukaryota</taxon>
        <taxon>Fungi</taxon>
        <taxon>Dikarya</taxon>
        <taxon>Ascomycota</taxon>
        <taxon>Pezizomycotina</taxon>
        <taxon>Eurotiomycetes</taxon>
        <taxon>Eurotiomycetidae</taxon>
        <taxon>Eurotiales</taxon>
        <taxon>Aspergillaceae</taxon>
        <taxon>Aspergillus</taxon>
        <taxon>Aspergillus subgen. Circumdati</taxon>
    </lineage>
</organism>
<dbReference type="EMBL" id="KZ825547">
    <property type="protein sequence ID" value="PYI28458.1"/>
    <property type="molecule type" value="Genomic_DNA"/>
</dbReference>
<dbReference type="AlphaFoldDB" id="A0A2V5HVE2"/>
<evidence type="ECO:0000256" key="1">
    <source>
        <dbReference type="SAM" id="Phobius"/>
    </source>
</evidence>
<keyword evidence="3" id="KW-1185">Reference proteome</keyword>
<evidence type="ECO:0000313" key="3">
    <source>
        <dbReference type="Proteomes" id="UP000248817"/>
    </source>
</evidence>
<reference evidence="2 3" key="1">
    <citation type="submission" date="2018-02" db="EMBL/GenBank/DDBJ databases">
        <title>The genomes of Aspergillus section Nigri reveals drivers in fungal speciation.</title>
        <authorList>
            <consortium name="DOE Joint Genome Institute"/>
            <person name="Vesth T.C."/>
            <person name="Nybo J."/>
            <person name="Theobald S."/>
            <person name="Brandl J."/>
            <person name="Frisvad J.C."/>
            <person name="Nielsen K.F."/>
            <person name="Lyhne E.K."/>
            <person name="Kogle M.E."/>
            <person name="Kuo A."/>
            <person name="Riley R."/>
            <person name="Clum A."/>
            <person name="Nolan M."/>
            <person name="Lipzen A."/>
            <person name="Salamov A."/>
            <person name="Henrissat B."/>
            <person name="Wiebenga A."/>
            <person name="De vries R.P."/>
            <person name="Grigoriev I.V."/>
            <person name="Mortensen U.H."/>
            <person name="Andersen M.R."/>
            <person name="Baker S.E."/>
        </authorList>
    </citation>
    <scope>NUCLEOTIDE SEQUENCE [LARGE SCALE GENOMIC DNA]</scope>
    <source>
        <strain evidence="2 3">CBS 114.80</strain>
    </source>
</reference>
<feature type="transmembrane region" description="Helical" evidence="1">
    <location>
        <begin position="145"/>
        <end position="163"/>
    </location>
</feature>
<feature type="transmembrane region" description="Helical" evidence="1">
    <location>
        <begin position="108"/>
        <end position="125"/>
    </location>
</feature>
<dbReference type="Proteomes" id="UP000248817">
    <property type="component" value="Unassembled WGS sequence"/>
</dbReference>
<keyword evidence="1" id="KW-1133">Transmembrane helix</keyword>
<evidence type="ECO:0000313" key="2">
    <source>
        <dbReference type="EMBL" id="PYI28458.1"/>
    </source>
</evidence>
<feature type="transmembrane region" description="Helical" evidence="1">
    <location>
        <begin position="12"/>
        <end position="37"/>
    </location>
</feature>
<sequence>MLLTRMEIFLFVLLLTLFFFSVLFFFFAFFFFFFFVLGSKVFCSERLCNLLVWGYRNAVSKCWLAVTHTQQSGLITTSRRPFVIDLPGGSTTGGWEFPFCTRVSTDKSPVVFFLGSSFCFFGFWGGEQPCRGESGKGNQIVSSTIVAFGLIRKMWVTFFWLCMDWR</sequence>